<evidence type="ECO:0000313" key="1">
    <source>
        <dbReference type="EMBL" id="QGJ93492.1"/>
    </source>
</evidence>
<dbReference type="Proteomes" id="UP000427282">
    <property type="component" value="Segment"/>
</dbReference>
<dbReference type="GeneID" id="55814496"/>
<proteinExistence type="predicted"/>
<dbReference type="EMBL" id="MN586027">
    <property type="protein sequence ID" value="QGJ93492.1"/>
    <property type="molecule type" value="Genomic_DNA"/>
</dbReference>
<evidence type="ECO:0000313" key="2">
    <source>
        <dbReference type="Proteomes" id="UP000427282"/>
    </source>
</evidence>
<gene>
    <name evidence="1" type="primary">43</name>
    <name evidence="1" type="ORF">SEA_MUFASA8_43</name>
</gene>
<organism evidence="1 2">
    <name type="scientific">Arthrobacter phage Mufasa8</name>
    <dbReference type="NCBI Taxonomy" id="2656526"/>
    <lineage>
        <taxon>Viruses</taxon>
        <taxon>Duplodnaviria</taxon>
        <taxon>Heunggongvirae</taxon>
        <taxon>Uroviricota</taxon>
        <taxon>Caudoviricetes</taxon>
        <taxon>Mufasoctovirus</taxon>
        <taxon>Mufasoctovirus mufasa8</taxon>
    </lineage>
</organism>
<sequence>MSPELEGTQTAPDKYQVTARPAHGKQVTLYVQQDHFSERFFVKSKPDSESYISRHNNFEVAAKSANYRARRYLRAYSKPHGIKAKVSA</sequence>
<dbReference type="KEGG" id="vg:55814496"/>
<keyword evidence="2" id="KW-1185">Reference proteome</keyword>
<name>A0A649VNH5_9CAUD</name>
<reference evidence="1 2" key="1">
    <citation type="submission" date="2019-10" db="EMBL/GenBank/DDBJ databases">
        <authorList>
            <person name="Garlena R.A."/>
            <person name="Russell D.A."/>
            <person name="Pope W.H."/>
            <person name="Jacobs-Sera D."/>
            <person name="Hatfull G.F."/>
        </authorList>
    </citation>
    <scope>NUCLEOTIDE SEQUENCE [LARGE SCALE GENOMIC DNA]</scope>
</reference>
<protein>
    <submittedName>
        <fullName evidence="1">Uncharacterized protein</fullName>
    </submittedName>
</protein>
<accession>A0A649VNH5</accession>
<dbReference type="RefSeq" id="YP_009885123.1">
    <property type="nucleotide sequence ID" value="NC_049478.1"/>
</dbReference>